<dbReference type="AlphaFoldDB" id="A0A368RCY3"/>
<comment type="subcellular location">
    <subcellularLocation>
        <location evidence="1">Membrane</location>
        <topology evidence="1">Multi-pass membrane protein</topology>
    </subcellularLocation>
</comment>
<feature type="transmembrane region" description="Helical" evidence="6">
    <location>
        <begin position="274"/>
        <end position="293"/>
    </location>
</feature>
<evidence type="ECO:0000256" key="1">
    <source>
        <dbReference type="ARBA" id="ARBA00004141"/>
    </source>
</evidence>
<protein>
    <recommendedName>
        <fullName evidence="8">Major facilitator superfamily (MFS) profile domain-containing protein</fullName>
    </recommendedName>
</protein>
<keyword evidence="4 6" id="KW-1133">Transmembrane helix</keyword>
<evidence type="ECO:0000256" key="3">
    <source>
        <dbReference type="ARBA" id="ARBA00022692"/>
    </source>
</evidence>
<organism evidence="7">
    <name type="scientific">Setaria italica</name>
    <name type="common">Foxtail millet</name>
    <name type="synonym">Panicum italicum</name>
    <dbReference type="NCBI Taxonomy" id="4555"/>
    <lineage>
        <taxon>Eukaryota</taxon>
        <taxon>Viridiplantae</taxon>
        <taxon>Streptophyta</taxon>
        <taxon>Embryophyta</taxon>
        <taxon>Tracheophyta</taxon>
        <taxon>Spermatophyta</taxon>
        <taxon>Magnoliopsida</taxon>
        <taxon>Liliopsida</taxon>
        <taxon>Poales</taxon>
        <taxon>Poaceae</taxon>
        <taxon>PACMAD clade</taxon>
        <taxon>Panicoideae</taxon>
        <taxon>Panicodae</taxon>
        <taxon>Paniceae</taxon>
        <taxon>Cenchrinae</taxon>
        <taxon>Setaria</taxon>
    </lineage>
</organism>
<reference evidence="7" key="2">
    <citation type="submission" date="2015-07" db="EMBL/GenBank/DDBJ databases">
        <authorList>
            <person name="Noorani M."/>
        </authorList>
    </citation>
    <scope>NUCLEOTIDE SEQUENCE</scope>
    <source>
        <strain evidence="7">Yugu1</strain>
    </source>
</reference>
<dbReference type="PANTHER" id="PTHR11654">
    <property type="entry name" value="OLIGOPEPTIDE TRANSPORTER-RELATED"/>
    <property type="match status" value="1"/>
</dbReference>
<sequence length="657" mass="71695">MTMPLGTVHLPEGVVVLLPFLHPEGLRVKTLLWCYQTDNDDISNIVPYLWRRLTRSLFCRQCTMPALWLLPPYSSWMRSALDVVCHRGLGAKMELEDQDGDGDGIVGVRGQGGIRALPCIFANEMLEKVAGFGLNTNMITYLTNKYHLSTVTSQTMLFVWSAASNFAPIPGAVVADMYLGRFMAVALGSISCLIGIVFLWLSATIPGARPPPCSSGEHCAPPGARHLAWLLAGFAFLSVGAGGVRPCSMAFGADQFSRHPKERRSRILQAYFNAYYASIGVAFSVAVTAIVYLQDNVGWSVGFAVPMGLMLLSTVSFFLGSGLYIKEKGKRLMFSGIGAAVGAAIRNHRARLPAKTGDGVYHHLKDCKLTVPTDQLRFLNKACMIGSTEEGSGSPSNSGRRPCTVDQVEQLKSAIRVLPIWSSTIFLALAMNQSFAVKQADTMDRRVGKGRFQVPSGSLALFNMATMSLWSASYDRWVAPALRWHTGNPRGLTMKQRIGGGLLLATASSAVSAVVEGARRRQALSGDTISAFWLVPQFALVGLAEAFGVIGEIEFFYTELPKSMASFSMSLLYMAFGVGNLAGALIVKVVQVASRRGGNTSWLVDDLNAGHYDYYYWLLTGYGVVNFVYFAWCCWVYGEEGKNVEWEEDDDGDQPIL</sequence>
<evidence type="ECO:0000256" key="2">
    <source>
        <dbReference type="ARBA" id="ARBA00005982"/>
    </source>
</evidence>
<dbReference type="InterPro" id="IPR036259">
    <property type="entry name" value="MFS_trans_sf"/>
</dbReference>
<dbReference type="CDD" id="cd17416">
    <property type="entry name" value="MFS_NPF1_2"/>
    <property type="match status" value="1"/>
</dbReference>
<keyword evidence="5 6" id="KW-0472">Membrane</keyword>
<evidence type="ECO:0008006" key="8">
    <source>
        <dbReference type="Google" id="ProtNLM"/>
    </source>
</evidence>
<feature type="transmembrane region" description="Helical" evidence="6">
    <location>
        <begin position="571"/>
        <end position="594"/>
    </location>
</feature>
<evidence type="ECO:0000313" key="7">
    <source>
        <dbReference type="EMBL" id="RCV27460.1"/>
    </source>
</evidence>
<accession>A0A368RCY3</accession>
<reference evidence="7" key="1">
    <citation type="journal article" date="2012" name="Nat. Biotechnol.">
        <title>Reference genome sequence of the model plant Setaria.</title>
        <authorList>
            <person name="Bennetzen J.L."/>
            <person name="Schmutz J."/>
            <person name="Wang H."/>
            <person name="Percifield R."/>
            <person name="Hawkins J."/>
            <person name="Pontaroli A.C."/>
            <person name="Estep M."/>
            <person name="Feng L."/>
            <person name="Vaughn J.N."/>
            <person name="Grimwood J."/>
            <person name="Jenkins J."/>
            <person name="Barry K."/>
            <person name="Lindquist E."/>
            <person name="Hellsten U."/>
            <person name="Deshpande S."/>
            <person name="Wang X."/>
            <person name="Wu X."/>
            <person name="Mitros T."/>
            <person name="Triplett J."/>
            <person name="Yang X."/>
            <person name="Ye C.Y."/>
            <person name="Mauro-Herrera M."/>
            <person name="Wang L."/>
            <person name="Li P."/>
            <person name="Sharma M."/>
            <person name="Sharma R."/>
            <person name="Ronald P.C."/>
            <person name="Panaud O."/>
            <person name="Kellogg E.A."/>
            <person name="Brutnell T.P."/>
            <person name="Doust A.N."/>
            <person name="Tuskan G.A."/>
            <person name="Rokhsar D."/>
            <person name="Devos K.M."/>
        </authorList>
    </citation>
    <scope>NUCLEOTIDE SEQUENCE [LARGE SCALE GENOMIC DNA]</scope>
    <source>
        <strain evidence="7">Yugu1</strain>
    </source>
</reference>
<dbReference type="GO" id="GO:0022857">
    <property type="term" value="F:transmembrane transporter activity"/>
    <property type="evidence" value="ECO:0007669"/>
    <property type="project" value="InterPro"/>
</dbReference>
<feature type="transmembrane region" description="Helical" evidence="6">
    <location>
        <begin position="227"/>
        <end position="253"/>
    </location>
</feature>
<dbReference type="GO" id="GO:0016020">
    <property type="term" value="C:membrane"/>
    <property type="evidence" value="ECO:0007669"/>
    <property type="project" value="UniProtKB-SubCell"/>
</dbReference>
<feature type="transmembrane region" description="Helical" evidence="6">
    <location>
        <begin position="614"/>
        <end position="637"/>
    </location>
</feature>
<keyword evidence="3 6" id="KW-0812">Transmembrane</keyword>
<gene>
    <name evidence="7" type="ORF">SETIT_5G326800v2</name>
</gene>
<evidence type="ECO:0000256" key="4">
    <source>
        <dbReference type="ARBA" id="ARBA00022989"/>
    </source>
</evidence>
<dbReference type="EMBL" id="CM003532">
    <property type="protein sequence ID" value="RCV27460.1"/>
    <property type="molecule type" value="Genomic_DNA"/>
</dbReference>
<dbReference type="Gene3D" id="1.20.1250.20">
    <property type="entry name" value="MFS general substrate transporter like domains"/>
    <property type="match status" value="1"/>
</dbReference>
<name>A0A368RCY3_SETIT</name>
<dbReference type="OrthoDB" id="8904098at2759"/>
<feature type="transmembrane region" description="Helical" evidence="6">
    <location>
        <begin position="530"/>
        <end position="550"/>
    </location>
</feature>
<evidence type="ECO:0000256" key="5">
    <source>
        <dbReference type="ARBA" id="ARBA00023136"/>
    </source>
</evidence>
<dbReference type="KEGG" id="sita:101773808"/>
<feature type="transmembrane region" description="Helical" evidence="6">
    <location>
        <begin position="182"/>
        <end position="201"/>
    </location>
</feature>
<dbReference type="InterPro" id="IPR000109">
    <property type="entry name" value="POT_fam"/>
</dbReference>
<evidence type="ECO:0000256" key="6">
    <source>
        <dbReference type="SAM" id="Phobius"/>
    </source>
</evidence>
<dbReference type="Pfam" id="PF00854">
    <property type="entry name" value="PTR2"/>
    <property type="match status" value="1"/>
</dbReference>
<dbReference type="SUPFAM" id="SSF103473">
    <property type="entry name" value="MFS general substrate transporter"/>
    <property type="match status" value="1"/>
</dbReference>
<comment type="similarity">
    <text evidence="2">Belongs to the major facilitator superfamily. Proton-dependent oligopeptide transporter (POT/PTR) (TC 2.A.17) family.</text>
</comment>
<feature type="transmembrane region" description="Helical" evidence="6">
    <location>
        <begin position="299"/>
        <end position="325"/>
    </location>
</feature>
<proteinExistence type="inferred from homology"/>